<evidence type="ECO:0000256" key="1">
    <source>
        <dbReference type="SAM" id="Phobius"/>
    </source>
</evidence>
<dbReference type="AlphaFoldDB" id="A0A101NMQ3"/>
<dbReference type="EMBL" id="LMWL01000029">
    <property type="protein sequence ID" value="KUM95687.1"/>
    <property type="molecule type" value="Genomic_DNA"/>
</dbReference>
<proteinExistence type="predicted"/>
<accession>A0A101NMQ3</accession>
<evidence type="ECO:0000313" key="2">
    <source>
        <dbReference type="EMBL" id="KUM95687.1"/>
    </source>
</evidence>
<feature type="transmembrane region" description="Helical" evidence="1">
    <location>
        <begin position="85"/>
        <end position="104"/>
    </location>
</feature>
<keyword evidence="3" id="KW-1185">Reference proteome</keyword>
<gene>
    <name evidence="2" type="ORF">AQI88_16635</name>
</gene>
<keyword evidence="1" id="KW-1133">Transmembrane helix</keyword>
<name>A0A101NMQ3_9ACTN</name>
<organism evidence="2 3">
    <name type="scientific">Streptomyces cellostaticus</name>
    <dbReference type="NCBI Taxonomy" id="67285"/>
    <lineage>
        <taxon>Bacteria</taxon>
        <taxon>Bacillati</taxon>
        <taxon>Actinomycetota</taxon>
        <taxon>Actinomycetes</taxon>
        <taxon>Kitasatosporales</taxon>
        <taxon>Streptomycetaceae</taxon>
        <taxon>Streptomyces</taxon>
    </lineage>
</organism>
<sequence>MIVTAVCGTYITFYWADDPQVDDQSRAGVLWQGATAMAIPVLSMCMVLSRALRGRFGAPYWLLTALAAGSAAAWLTWAVSHRRPTVLYAIWLVTVAVVVVVTLAPQLHSAQTCGFESGAEGTPGGFAREYSW</sequence>
<feature type="transmembrane region" description="Helical" evidence="1">
    <location>
        <begin position="29"/>
        <end position="48"/>
    </location>
</feature>
<keyword evidence="1" id="KW-0472">Membrane</keyword>
<dbReference type="Proteomes" id="UP000054241">
    <property type="component" value="Unassembled WGS sequence"/>
</dbReference>
<protein>
    <submittedName>
        <fullName evidence="2">Uncharacterized protein</fullName>
    </submittedName>
</protein>
<dbReference type="RefSeq" id="WP_244184158.1">
    <property type="nucleotide sequence ID" value="NZ_BNDU01000006.1"/>
</dbReference>
<reference evidence="2 3" key="1">
    <citation type="submission" date="2015-10" db="EMBL/GenBank/DDBJ databases">
        <title>Draft genome sequence of Streptomyces cellostaticus DSM 40189, type strain for the species Streptomyces cellostaticus.</title>
        <authorList>
            <person name="Ruckert C."/>
            <person name="Winkler A."/>
            <person name="Kalinowski J."/>
            <person name="Kampfer P."/>
            <person name="Glaeser S."/>
        </authorList>
    </citation>
    <scope>NUCLEOTIDE SEQUENCE [LARGE SCALE GENOMIC DNA]</scope>
    <source>
        <strain evidence="2 3">DSM 40189</strain>
    </source>
</reference>
<keyword evidence="1" id="KW-0812">Transmembrane</keyword>
<comment type="caution">
    <text evidence="2">The sequence shown here is derived from an EMBL/GenBank/DDBJ whole genome shotgun (WGS) entry which is preliminary data.</text>
</comment>
<evidence type="ECO:0000313" key="3">
    <source>
        <dbReference type="Proteomes" id="UP000054241"/>
    </source>
</evidence>
<feature type="transmembrane region" description="Helical" evidence="1">
    <location>
        <begin position="60"/>
        <end position="79"/>
    </location>
</feature>